<dbReference type="CDD" id="cd02966">
    <property type="entry name" value="TlpA_like_family"/>
    <property type="match status" value="1"/>
</dbReference>
<evidence type="ECO:0000259" key="3">
    <source>
        <dbReference type="PROSITE" id="PS51352"/>
    </source>
</evidence>
<dbReference type="GO" id="GO:0030313">
    <property type="term" value="C:cell envelope"/>
    <property type="evidence" value="ECO:0007669"/>
    <property type="project" value="UniProtKB-SubCell"/>
</dbReference>
<dbReference type="InterPro" id="IPR017937">
    <property type="entry name" value="Thioredoxin_CS"/>
</dbReference>
<protein>
    <recommendedName>
        <fullName evidence="3">Thioredoxin domain-containing protein</fullName>
    </recommendedName>
</protein>
<accession>A0A3B0R772</accession>
<organism evidence="4">
    <name type="scientific">hydrothermal vent metagenome</name>
    <dbReference type="NCBI Taxonomy" id="652676"/>
    <lineage>
        <taxon>unclassified sequences</taxon>
        <taxon>metagenomes</taxon>
        <taxon>ecological metagenomes</taxon>
    </lineage>
</organism>
<dbReference type="AlphaFoldDB" id="A0A3B0R772"/>
<dbReference type="Pfam" id="PF08534">
    <property type="entry name" value="Redoxin"/>
    <property type="match status" value="1"/>
</dbReference>
<dbReference type="PROSITE" id="PS51352">
    <property type="entry name" value="THIOREDOXIN_2"/>
    <property type="match status" value="1"/>
</dbReference>
<comment type="subcellular location">
    <subcellularLocation>
        <location evidence="1">Cell envelope</location>
    </subcellularLocation>
</comment>
<dbReference type="GO" id="GO:0017004">
    <property type="term" value="P:cytochrome complex assembly"/>
    <property type="evidence" value="ECO:0007669"/>
    <property type="project" value="UniProtKB-KW"/>
</dbReference>
<dbReference type="SUPFAM" id="SSF52833">
    <property type="entry name" value="Thioredoxin-like"/>
    <property type="match status" value="1"/>
</dbReference>
<gene>
    <name evidence="4" type="ORF">MNBD_ALPHA06-7</name>
</gene>
<dbReference type="InterPro" id="IPR013766">
    <property type="entry name" value="Thioredoxin_domain"/>
</dbReference>
<sequence length="206" mass="22646">MQKSIKFGLYLLLALGLAAILLVLAKSVVDPKGKQARIEQNDKGAEAVIGQLVQLKPRPAQPNAVFLDGNGQQRQLSEFNGKVILLNVWATWCPPCVEEMPSLDQLQAQLGGADFAVVAISVDRQIKDAESFFADHNINNLALYQDKGFDVVRQLYVKDYPSGLPISVLYDRQGRELARLSGGFDWVSEAAISRIEQAISTSHLPE</sequence>
<proteinExistence type="predicted"/>
<reference evidence="4" key="1">
    <citation type="submission" date="2018-06" db="EMBL/GenBank/DDBJ databases">
        <authorList>
            <person name="Zhirakovskaya E."/>
        </authorList>
    </citation>
    <scope>NUCLEOTIDE SEQUENCE</scope>
</reference>
<dbReference type="Gene3D" id="3.40.30.10">
    <property type="entry name" value="Glutaredoxin"/>
    <property type="match status" value="1"/>
</dbReference>
<evidence type="ECO:0000313" key="4">
    <source>
        <dbReference type="EMBL" id="VAV88039.1"/>
    </source>
</evidence>
<evidence type="ECO:0000256" key="1">
    <source>
        <dbReference type="ARBA" id="ARBA00004196"/>
    </source>
</evidence>
<dbReference type="GO" id="GO:0016491">
    <property type="term" value="F:oxidoreductase activity"/>
    <property type="evidence" value="ECO:0007669"/>
    <property type="project" value="InterPro"/>
</dbReference>
<dbReference type="InterPro" id="IPR013740">
    <property type="entry name" value="Redoxin"/>
</dbReference>
<dbReference type="PANTHER" id="PTHR42852:SF13">
    <property type="entry name" value="PROTEIN DIPZ"/>
    <property type="match status" value="1"/>
</dbReference>
<keyword evidence="2" id="KW-0201">Cytochrome c-type biogenesis</keyword>
<dbReference type="InterPro" id="IPR036249">
    <property type="entry name" value="Thioredoxin-like_sf"/>
</dbReference>
<dbReference type="PROSITE" id="PS00194">
    <property type="entry name" value="THIOREDOXIN_1"/>
    <property type="match status" value="1"/>
</dbReference>
<dbReference type="PANTHER" id="PTHR42852">
    <property type="entry name" value="THIOL:DISULFIDE INTERCHANGE PROTEIN DSBE"/>
    <property type="match status" value="1"/>
</dbReference>
<name>A0A3B0R772_9ZZZZ</name>
<evidence type="ECO:0000256" key="2">
    <source>
        <dbReference type="ARBA" id="ARBA00022748"/>
    </source>
</evidence>
<feature type="domain" description="Thioredoxin" evidence="3">
    <location>
        <begin position="55"/>
        <end position="200"/>
    </location>
</feature>
<dbReference type="InterPro" id="IPR050553">
    <property type="entry name" value="Thioredoxin_ResA/DsbE_sf"/>
</dbReference>
<dbReference type="EMBL" id="UOEE01000054">
    <property type="protein sequence ID" value="VAV88039.1"/>
    <property type="molecule type" value="Genomic_DNA"/>
</dbReference>